<feature type="transmembrane region" description="Helical" evidence="1">
    <location>
        <begin position="35"/>
        <end position="55"/>
    </location>
</feature>
<dbReference type="Proteomes" id="UP000515733">
    <property type="component" value="Chromosome"/>
</dbReference>
<organism evidence="2 3">
    <name type="scientific">Denitratisoma oestradiolicum</name>
    <dbReference type="NCBI Taxonomy" id="311182"/>
    <lineage>
        <taxon>Bacteria</taxon>
        <taxon>Pseudomonadati</taxon>
        <taxon>Pseudomonadota</taxon>
        <taxon>Betaproteobacteria</taxon>
        <taxon>Nitrosomonadales</taxon>
        <taxon>Sterolibacteriaceae</taxon>
        <taxon>Denitratisoma</taxon>
    </lineage>
</organism>
<proteinExistence type="predicted"/>
<evidence type="ECO:0000313" key="2">
    <source>
        <dbReference type="EMBL" id="CAB1368658.1"/>
    </source>
</evidence>
<protein>
    <submittedName>
        <fullName evidence="2">Uncharacterized protein</fullName>
    </submittedName>
</protein>
<feature type="transmembrane region" description="Helical" evidence="1">
    <location>
        <begin position="277"/>
        <end position="297"/>
    </location>
</feature>
<keyword evidence="1" id="KW-0472">Membrane</keyword>
<dbReference type="AlphaFoldDB" id="A0A6S6Y878"/>
<dbReference type="KEGG" id="doe:DENOEST_1493"/>
<dbReference type="GO" id="GO:0005509">
    <property type="term" value="F:calcium ion binding"/>
    <property type="evidence" value="ECO:0007669"/>
    <property type="project" value="InterPro"/>
</dbReference>
<reference evidence="2 3" key="1">
    <citation type="submission" date="2020-03" db="EMBL/GenBank/DDBJ databases">
        <authorList>
            <consortium name="Genoscope - CEA"/>
            <person name="William W."/>
        </authorList>
    </citation>
    <scope>NUCLEOTIDE SEQUENCE [LARGE SCALE GENOMIC DNA]</scope>
    <source>
        <strain evidence="3">DSM 16959</strain>
    </source>
</reference>
<keyword evidence="1" id="KW-1133">Transmembrane helix</keyword>
<dbReference type="OrthoDB" id="7013907at2"/>
<dbReference type="InterPro" id="IPR002048">
    <property type="entry name" value="EF_hand_dom"/>
</dbReference>
<gene>
    <name evidence="2" type="ORF">DENOEST_1493</name>
</gene>
<keyword evidence="3" id="KW-1185">Reference proteome</keyword>
<evidence type="ECO:0000313" key="3">
    <source>
        <dbReference type="Proteomes" id="UP000515733"/>
    </source>
</evidence>
<dbReference type="PROSITE" id="PS00018">
    <property type="entry name" value="EF_HAND_1"/>
    <property type="match status" value="1"/>
</dbReference>
<dbReference type="InterPro" id="IPR018247">
    <property type="entry name" value="EF_Hand_1_Ca_BS"/>
</dbReference>
<dbReference type="RefSeq" id="WP_145769753.1">
    <property type="nucleotide sequence ID" value="NZ_LR778301.1"/>
</dbReference>
<dbReference type="EMBL" id="LR778301">
    <property type="protein sequence ID" value="CAB1368658.1"/>
    <property type="molecule type" value="Genomic_DNA"/>
</dbReference>
<evidence type="ECO:0000256" key="1">
    <source>
        <dbReference type="SAM" id="Phobius"/>
    </source>
</evidence>
<accession>A0A6S6Y878</accession>
<sequence>MAVRQALRRHYAALVTSGAQLLLLFVAAESESREGWLVCLGLMALISLFAWMSALRRLRAVRDTPTSRVASAAQGYVELIGRGRPLDGAPLLSKLSALPCLWYRYQVERRDSDNKWRTEDKGESQDSFLLDDGSAACVVDPYGAEILTQHRDVWQQGDYRYTEWKLLDIDTIYAIGQFRTLGGGSSEINTNEELKAVLAEWKLDSRKLHERFDLDGNGVLDMKEWSLARQAAKREAKKRVAEVRAMPDTHYMVQPHDDRLFLISNLPPDQLAHRYGFWAWGHLLIFFSSLGGMGWLLGWGGSWAQ</sequence>
<keyword evidence="1" id="KW-0812">Transmembrane</keyword>
<dbReference type="PROSITE" id="PS50222">
    <property type="entry name" value="EF_HAND_2"/>
    <property type="match status" value="1"/>
</dbReference>
<name>A0A6S6Y878_9PROT</name>
<feature type="transmembrane region" description="Helical" evidence="1">
    <location>
        <begin position="12"/>
        <end position="29"/>
    </location>
</feature>